<gene>
    <name evidence="2" type="ORF">F8O03_04910</name>
</gene>
<evidence type="ECO:0008006" key="4">
    <source>
        <dbReference type="Google" id="ProtNLM"/>
    </source>
</evidence>
<protein>
    <recommendedName>
        <fullName evidence="4">Integral membrane protein</fullName>
    </recommendedName>
</protein>
<keyword evidence="1" id="KW-1133">Transmembrane helix</keyword>
<keyword evidence="1" id="KW-0812">Transmembrane</keyword>
<dbReference type="EMBL" id="WBJX01000001">
    <property type="protein sequence ID" value="KAB1639667.1"/>
    <property type="molecule type" value="Genomic_DNA"/>
</dbReference>
<dbReference type="AlphaFoldDB" id="A0A7J5B6C4"/>
<dbReference type="RefSeq" id="WP_151422840.1">
    <property type="nucleotide sequence ID" value="NZ_CANKVH010000010.1"/>
</dbReference>
<evidence type="ECO:0000313" key="3">
    <source>
        <dbReference type="Proteomes" id="UP000490386"/>
    </source>
</evidence>
<keyword evidence="3" id="KW-1185">Reference proteome</keyword>
<comment type="caution">
    <text evidence="2">The sequence shown here is derived from an EMBL/GenBank/DDBJ whole genome shotgun (WGS) entry which is preliminary data.</text>
</comment>
<feature type="transmembrane region" description="Helical" evidence="1">
    <location>
        <begin position="62"/>
        <end position="83"/>
    </location>
</feature>
<evidence type="ECO:0000256" key="1">
    <source>
        <dbReference type="SAM" id="Phobius"/>
    </source>
</evidence>
<keyword evidence="1" id="KW-0472">Membrane</keyword>
<sequence length="108" mass="11571">MELMFAGLAGILLGVAVQFAAPHRATRGPVLLPALGGIVALVAWQALTWLQGPAPWLAYDGGWIWVITLLVAAVVTIAVGWSLSARRQHDDDDLLHRLSHLGRAQTTT</sequence>
<accession>A0A7J5B6C4</accession>
<dbReference type="Proteomes" id="UP000490386">
    <property type="component" value="Unassembled WGS sequence"/>
</dbReference>
<name>A0A7J5B6C4_9MICO</name>
<dbReference type="OrthoDB" id="5121696at2"/>
<organism evidence="2 3">
    <name type="scientific">Pseudoclavibacter terrae</name>
    <dbReference type="NCBI Taxonomy" id="1530195"/>
    <lineage>
        <taxon>Bacteria</taxon>
        <taxon>Bacillati</taxon>
        <taxon>Actinomycetota</taxon>
        <taxon>Actinomycetes</taxon>
        <taxon>Micrococcales</taxon>
        <taxon>Microbacteriaceae</taxon>
        <taxon>Pseudoclavibacter</taxon>
    </lineage>
</organism>
<evidence type="ECO:0000313" key="2">
    <source>
        <dbReference type="EMBL" id="KAB1639667.1"/>
    </source>
</evidence>
<feature type="transmembrane region" description="Helical" evidence="1">
    <location>
        <begin position="30"/>
        <end position="50"/>
    </location>
</feature>
<proteinExistence type="predicted"/>
<reference evidence="2 3" key="1">
    <citation type="submission" date="2019-09" db="EMBL/GenBank/DDBJ databases">
        <title>Phylogeny of genus Pseudoclavibacter and closely related genus.</title>
        <authorList>
            <person name="Li Y."/>
        </authorList>
    </citation>
    <scope>NUCLEOTIDE SEQUENCE [LARGE SCALE GENOMIC DNA]</scope>
    <source>
        <strain evidence="2 3">THG-MD12</strain>
    </source>
</reference>